<keyword evidence="3" id="KW-1185">Reference proteome</keyword>
<accession>A0A944HFV9</accession>
<reference evidence="3" key="1">
    <citation type="journal article" date="2022" name="ISME J.">
        <title>Genetic and phylogenetic analysis of dissimilatory iodate-reducing bacteria identifies potential niches across the world's oceans.</title>
        <authorList>
            <person name="Reyes-Umana V."/>
            <person name="Henning Z."/>
            <person name="Lee K."/>
            <person name="Barnum T.P."/>
            <person name="Coates J.D."/>
        </authorList>
    </citation>
    <scope>NUCLEOTIDE SEQUENCE [LARGE SCALE GENOMIC DNA]</scope>
    <source>
        <strain evidence="3">IR12</strain>
    </source>
</reference>
<sequence length="228" mass="25568">MDTKRNPLLDSGLLLAAATAFLYCASAAHTGGFNSRLGLDGDVLDRNFQQILYDGFLISFGPAILVLIIYTALRFFYSDAVLPGISDALRKSWRRKRFVLKLKHRWYGKRKDSELEIREKRHTRVAAAITGVALAIILSLVYFESKGKEVGSQVRIKLESKSFREHETVTVTVNGEVRKLVYLSCGARNCAGIDPETRVVQYFPQNGHSYLLQDVKPKQSQANGNVTK</sequence>
<evidence type="ECO:0000256" key="1">
    <source>
        <dbReference type="SAM" id="Phobius"/>
    </source>
</evidence>
<dbReference type="RefSeq" id="WP_214363985.1">
    <property type="nucleotide sequence ID" value="NZ_JAEKFT010000050.1"/>
</dbReference>
<organism evidence="2 3">
    <name type="scientific">Denitromonas iodatirespirans</name>
    <dbReference type="NCBI Taxonomy" id="2795389"/>
    <lineage>
        <taxon>Bacteria</taxon>
        <taxon>Pseudomonadati</taxon>
        <taxon>Pseudomonadota</taxon>
        <taxon>Betaproteobacteria</taxon>
        <taxon>Rhodocyclales</taxon>
        <taxon>Zoogloeaceae</taxon>
        <taxon>Denitromonas</taxon>
    </lineage>
</organism>
<evidence type="ECO:0000313" key="3">
    <source>
        <dbReference type="Proteomes" id="UP000694660"/>
    </source>
</evidence>
<comment type="caution">
    <text evidence="2">The sequence shown here is derived from an EMBL/GenBank/DDBJ whole genome shotgun (WGS) entry which is preliminary data.</text>
</comment>
<gene>
    <name evidence="2" type="ORF">I8J34_23025</name>
</gene>
<proteinExistence type="predicted"/>
<protein>
    <submittedName>
        <fullName evidence="2">Uncharacterized protein</fullName>
    </submittedName>
</protein>
<dbReference type="EMBL" id="JAEKFT010000050">
    <property type="protein sequence ID" value="MBT0964061.1"/>
    <property type="molecule type" value="Genomic_DNA"/>
</dbReference>
<dbReference type="Proteomes" id="UP000694660">
    <property type="component" value="Unassembled WGS sequence"/>
</dbReference>
<feature type="transmembrane region" description="Helical" evidence="1">
    <location>
        <begin position="125"/>
        <end position="143"/>
    </location>
</feature>
<dbReference type="AlphaFoldDB" id="A0A944HFV9"/>
<name>A0A944HFV9_DENI1</name>
<keyword evidence="1" id="KW-1133">Transmembrane helix</keyword>
<feature type="transmembrane region" description="Helical" evidence="1">
    <location>
        <begin position="51"/>
        <end position="73"/>
    </location>
</feature>
<evidence type="ECO:0000313" key="2">
    <source>
        <dbReference type="EMBL" id="MBT0964061.1"/>
    </source>
</evidence>
<keyword evidence="1" id="KW-0472">Membrane</keyword>
<keyword evidence="1" id="KW-0812">Transmembrane</keyword>